<evidence type="ECO:0000256" key="4">
    <source>
        <dbReference type="ARBA" id="ARBA00012449"/>
    </source>
</evidence>
<gene>
    <name evidence="20" type="ORF">SG34_007610</name>
</gene>
<evidence type="ECO:0000256" key="9">
    <source>
        <dbReference type="ARBA" id="ARBA00022833"/>
    </source>
</evidence>
<comment type="cofactor">
    <cofactor evidence="1">
        <name>Zn(2+)</name>
        <dbReference type="ChEBI" id="CHEBI:29105"/>
    </cofactor>
</comment>
<dbReference type="InterPro" id="IPR050626">
    <property type="entry name" value="Peptidase_M16"/>
</dbReference>
<evidence type="ECO:0000256" key="13">
    <source>
        <dbReference type="ARBA" id="ARBA00033450"/>
    </source>
</evidence>
<dbReference type="AlphaFoldDB" id="A0AAE9Z500"/>
<protein>
    <recommendedName>
        <fullName evidence="5">Protease 3</fullName>
        <ecNumber evidence="4">3.4.24.55</ecNumber>
    </recommendedName>
    <alternativeName>
        <fullName evidence="13">Pitrilysin</fullName>
    </alternativeName>
    <alternativeName>
        <fullName evidence="12">Protease III</fullName>
    </alternativeName>
    <alternativeName>
        <fullName evidence="11">Protease pi</fullName>
    </alternativeName>
</protein>
<dbReference type="EMBL" id="CP059733">
    <property type="protein sequence ID" value="WDE06760.1"/>
    <property type="molecule type" value="Genomic_DNA"/>
</dbReference>
<proteinExistence type="inferred from homology"/>
<dbReference type="FunFam" id="3.30.830.10:FF:000012">
    <property type="entry name" value="Protease 3"/>
    <property type="match status" value="1"/>
</dbReference>
<evidence type="ECO:0000313" key="21">
    <source>
        <dbReference type="Proteomes" id="UP000032352"/>
    </source>
</evidence>
<dbReference type="RefSeq" id="WP_053046615.1">
    <property type="nucleotide sequence ID" value="NZ_CP059733.1"/>
</dbReference>
<dbReference type="Pfam" id="PF05193">
    <property type="entry name" value="Peptidase_M16_C"/>
    <property type="match status" value="1"/>
</dbReference>
<evidence type="ECO:0000259" key="19">
    <source>
        <dbReference type="Pfam" id="PF22456"/>
    </source>
</evidence>
<dbReference type="GO" id="GO:0046872">
    <property type="term" value="F:metal ion binding"/>
    <property type="evidence" value="ECO:0007669"/>
    <property type="project" value="UniProtKB-KW"/>
</dbReference>
<evidence type="ECO:0000256" key="14">
    <source>
        <dbReference type="SAM" id="MobiDB-lite"/>
    </source>
</evidence>
<evidence type="ECO:0000259" key="18">
    <source>
        <dbReference type="Pfam" id="PF16187"/>
    </source>
</evidence>
<keyword evidence="21" id="KW-1185">Reference proteome</keyword>
<feature type="domain" description="Peptidase M16 middle/third" evidence="18">
    <location>
        <begin position="405"/>
        <end position="678"/>
    </location>
</feature>
<feature type="domain" description="Peptidase M16 N-terminal" evidence="16">
    <location>
        <begin position="61"/>
        <end position="178"/>
    </location>
</feature>
<reference evidence="20 21" key="1">
    <citation type="journal article" date="2015" name="Genome Announc.">
        <title>Draft Genome Sequences of Marine Isolates of Thalassomonas viridans and Thalassomonas actiniarum.</title>
        <authorList>
            <person name="Olonade I."/>
            <person name="van Zyl L.J."/>
            <person name="Trindade M."/>
        </authorList>
    </citation>
    <scope>NUCLEOTIDE SEQUENCE [LARGE SCALE GENOMIC DNA]</scope>
    <source>
        <strain evidence="20 21">XOM25</strain>
    </source>
</reference>
<evidence type="ECO:0000256" key="2">
    <source>
        <dbReference type="ARBA" id="ARBA00002184"/>
    </source>
</evidence>
<keyword evidence="10" id="KW-0482">Metalloprotease</keyword>
<keyword evidence="9" id="KW-0862">Zinc</keyword>
<evidence type="ECO:0000256" key="10">
    <source>
        <dbReference type="ARBA" id="ARBA00023049"/>
    </source>
</evidence>
<dbReference type="EC" id="3.4.24.55" evidence="4"/>
<dbReference type="InterPro" id="IPR007863">
    <property type="entry name" value="Peptidase_M16_C"/>
</dbReference>
<dbReference type="PANTHER" id="PTHR43690:SF18">
    <property type="entry name" value="INSULIN-DEGRADING ENZYME-RELATED"/>
    <property type="match status" value="1"/>
</dbReference>
<accession>A0AAE9Z500</accession>
<dbReference type="GO" id="GO:0004222">
    <property type="term" value="F:metalloendopeptidase activity"/>
    <property type="evidence" value="ECO:0007669"/>
    <property type="project" value="UniProtKB-EC"/>
</dbReference>
<evidence type="ECO:0000256" key="11">
    <source>
        <dbReference type="ARBA" id="ARBA00029597"/>
    </source>
</evidence>
<dbReference type="Proteomes" id="UP000032352">
    <property type="component" value="Chromosome"/>
</dbReference>
<dbReference type="GO" id="GO:0006508">
    <property type="term" value="P:proteolysis"/>
    <property type="evidence" value="ECO:0007669"/>
    <property type="project" value="UniProtKB-KW"/>
</dbReference>
<evidence type="ECO:0000256" key="12">
    <source>
        <dbReference type="ARBA" id="ARBA00031184"/>
    </source>
</evidence>
<feature type="compositionally biased region" description="Basic and acidic residues" evidence="14">
    <location>
        <begin position="183"/>
        <end position="192"/>
    </location>
</feature>
<dbReference type="PROSITE" id="PS51257">
    <property type="entry name" value="PROKAR_LIPOPROTEIN"/>
    <property type="match status" value="1"/>
</dbReference>
<dbReference type="Pfam" id="PF22456">
    <property type="entry name" value="PqqF-like_C_4"/>
    <property type="match status" value="1"/>
</dbReference>
<reference evidence="20 21" key="2">
    <citation type="journal article" date="2022" name="Mar. Drugs">
        <title>Bioassay-Guided Fractionation Leads to the Detection of Cholic Acid Generated by the Rare Thalassomonas sp.</title>
        <authorList>
            <person name="Pheiffer F."/>
            <person name="Schneider Y.K."/>
            <person name="Hansen E.H."/>
            <person name="Andersen J.H."/>
            <person name="Isaksson J."/>
            <person name="Busche T."/>
            <person name="R C."/>
            <person name="Kalinowski J."/>
            <person name="Zyl L.V."/>
            <person name="Trindade M."/>
        </authorList>
    </citation>
    <scope>NUCLEOTIDE SEQUENCE [LARGE SCALE GENOMIC DNA]</scope>
    <source>
        <strain evidence="20 21">XOM25</strain>
    </source>
</reference>
<dbReference type="Gene3D" id="3.30.830.10">
    <property type="entry name" value="Metalloenzyme, LuxS/M16 peptidase-like"/>
    <property type="match status" value="4"/>
</dbReference>
<evidence type="ECO:0000256" key="3">
    <source>
        <dbReference type="ARBA" id="ARBA00007261"/>
    </source>
</evidence>
<dbReference type="Pfam" id="PF16187">
    <property type="entry name" value="Peptidase_M16_M"/>
    <property type="match status" value="1"/>
</dbReference>
<dbReference type="Pfam" id="PF00675">
    <property type="entry name" value="Peptidase_M16"/>
    <property type="match status" value="1"/>
</dbReference>
<evidence type="ECO:0000313" key="20">
    <source>
        <dbReference type="EMBL" id="WDE06760.1"/>
    </source>
</evidence>
<dbReference type="InterPro" id="IPR011765">
    <property type="entry name" value="Pept_M16_N"/>
</dbReference>
<dbReference type="InterPro" id="IPR054734">
    <property type="entry name" value="PqqF-like_C_4"/>
</dbReference>
<evidence type="ECO:0000256" key="15">
    <source>
        <dbReference type="SAM" id="SignalP"/>
    </source>
</evidence>
<dbReference type="InterPro" id="IPR032632">
    <property type="entry name" value="Peptidase_M16_M"/>
</dbReference>
<keyword evidence="7" id="KW-0479">Metal-binding</keyword>
<comment type="similarity">
    <text evidence="3">Belongs to the peptidase M16 family.</text>
</comment>
<feature type="region of interest" description="Disordered" evidence="14">
    <location>
        <begin position="183"/>
        <end position="207"/>
    </location>
</feature>
<evidence type="ECO:0000256" key="8">
    <source>
        <dbReference type="ARBA" id="ARBA00022801"/>
    </source>
</evidence>
<evidence type="ECO:0000256" key="6">
    <source>
        <dbReference type="ARBA" id="ARBA00022670"/>
    </source>
</evidence>
<evidence type="ECO:0000256" key="7">
    <source>
        <dbReference type="ARBA" id="ARBA00022723"/>
    </source>
</evidence>
<feature type="signal peptide" evidence="15">
    <location>
        <begin position="1"/>
        <end position="24"/>
    </location>
</feature>
<dbReference type="PANTHER" id="PTHR43690">
    <property type="entry name" value="NARDILYSIN"/>
    <property type="match status" value="1"/>
</dbReference>
<dbReference type="InterPro" id="IPR011249">
    <property type="entry name" value="Metalloenz_LuxS/M16"/>
</dbReference>
<evidence type="ECO:0000259" key="16">
    <source>
        <dbReference type="Pfam" id="PF00675"/>
    </source>
</evidence>
<dbReference type="KEGG" id="tvd:SG34_007610"/>
<evidence type="ECO:0000259" key="17">
    <source>
        <dbReference type="Pfam" id="PF05193"/>
    </source>
</evidence>
<dbReference type="SUPFAM" id="SSF63411">
    <property type="entry name" value="LuxS/MPP-like metallohydrolase"/>
    <property type="match status" value="4"/>
</dbReference>
<keyword evidence="6" id="KW-0645">Protease</keyword>
<keyword evidence="8" id="KW-0378">Hydrolase</keyword>
<evidence type="ECO:0000256" key="1">
    <source>
        <dbReference type="ARBA" id="ARBA00001947"/>
    </source>
</evidence>
<organism evidence="20 21">
    <name type="scientific">Thalassomonas viridans</name>
    <dbReference type="NCBI Taxonomy" id="137584"/>
    <lineage>
        <taxon>Bacteria</taxon>
        <taxon>Pseudomonadati</taxon>
        <taxon>Pseudomonadota</taxon>
        <taxon>Gammaproteobacteria</taxon>
        <taxon>Alteromonadales</taxon>
        <taxon>Colwelliaceae</taxon>
        <taxon>Thalassomonas</taxon>
    </lineage>
</organism>
<evidence type="ECO:0000256" key="5">
    <source>
        <dbReference type="ARBA" id="ARBA00017565"/>
    </source>
</evidence>
<feature type="domain" description="Coenzyme PQQ synthesis protein F-like C-terminal lobe" evidence="19">
    <location>
        <begin position="781"/>
        <end position="880"/>
    </location>
</feature>
<feature type="domain" description="Peptidase M16 C-terminal" evidence="17">
    <location>
        <begin position="222"/>
        <end position="399"/>
    </location>
</feature>
<comment type="function">
    <text evidence="2">Endopeptidase that degrades small peptides of less than 7 kDa, such as glucagon and insulin.</text>
</comment>
<feature type="chain" id="PRO_5041915339" description="Protease 3" evidence="15">
    <location>
        <begin position="25"/>
        <end position="964"/>
    </location>
</feature>
<name>A0AAE9Z500_9GAMM</name>
<dbReference type="FunFam" id="3.30.830.10:FF:000005">
    <property type="entry name" value="nardilysin isoform X1"/>
    <property type="match status" value="1"/>
</dbReference>
<keyword evidence="15" id="KW-0732">Signal</keyword>
<sequence length="964" mass="108830">MKHFKPAILALALTTALTACQHQAANQASTGTQADNAQHQIIKSPADQRDYRYSTLSNGLKVLLISDPGADKSAAAMDVSVGAYHAPKDRAGLLHFLEHMLFLGTKKYPDAGEYNEFLKKNGGSSNAYTSTEDTNYFFDVSNEAFDQALDRFAQFFIAPTMDPEFVEREKNAVDSEYSLKLKQDDRRSREAGRQAVNPRHPSSMFSVGNLDTLADRDEDKVYDDLMEVYRRHYSANRMALVVLSNQSLAQLEKSVSEKFSAVKNNGLAAPKLPTEFLSADQLATQVLIEPLREIRTLNLTFPITDTQQYAEKKPTRLISHLLGHEGENSLYQRLNQQGLVESLDIYVENDDAVDAFQIELSLTEKGLKQVEDVTGEIFAYIDLIKQQGVKETYYREIKNIAALDFTFQEKVSPMRTVYRLSPVLQKTPAKHLLDIHYTYSGFDEALTRQYLAQLTPQNMQQTLVAPGVKTDKNEPLYDVNYAVNKLPQAKLAKWQQARASADMKLPPLNPFIAEDIRLKNGQDSRPELLVNKEGIKLWHYQDTSFNMPKASVFMRLESPLAANSQENRAMLALATKLIEDKLKTYGFNAKSAGLDYRLFESDKGLGYSINGYHDKQAQLIRTINDIITRFDISEEKFAQVKNTLLRQWKNSALDRPISQVAGRMKRAFGEDPFSNKVKSEALAPVTLKQLKQYMQAMLSEVSLTVMTHGNTDKQEAISLGQSFADSFLRSAKAGPGFQLKLRRLAPGEEAVTEMDIKHQDSAIAIAYPAPTSLTGLKQTRMLGQVLTAAFFNDIRTRQQLGYVAYAGGSEIENMPTLNFYIQSSKVGPQELQRRIDQFIREQFAVVKAMTEEEFAEHKTGLITNIKRQDKNLFERTQRLWNELADGFDRFDKREQLAAAISAMSKQELVQAYEDLLMAPAKKRLISRNFGNAHRDQDFQNASKDNSVCRAEQCWTRLATEKISG</sequence>